<proteinExistence type="predicted"/>
<feature type="domain" description="Dienelactone hydrolase" evidence="1">
    <location>
        <begin position="32"/>
        <end position="230"/>
    </location>
</feature>
<evidence type="ECO:0000313" key="2">
    <source>
        <dbReference type="EMBL" id="KAJ5408759.1"/>
    </source>
</evidence>
<dbReference type="Gene3D" id="3.40.50.1820">
    <property type="entry name" value="alpha/beta hydrolase"/>
    <property type="match status" value="1"/>
</dbReference>
<dbReference type="Pfam" id="PF01738">
    <property type="entry name" value="DLH"/>
    <property type="match status" value="1"/>
</dbReference>
<protein>
    <submittedName>
        <fullName evidence="2">Esterase lipase</fullName>
    </submittedName>
</protein>
<organism evidence="2 3">
    <name type="scientific">Penicillium cosmopolitanum</name>
    <dbReference type="NCBI Taxonomy" id="1131564"/>
    <lineage>
        <taxon>Eukaryota</taxon>
        <taxon>Fungi</taxon>
        <taxon>Dikarya</taxon>
        <taxon>Ascomycota</taxon>
        <taxon>Pezizomycotina</taxon>
        <taxon>Eurotiomycetes</taxon>
        <taxon>Eurotiomycetidae</taxon>
        <taxon>Eurotiales</taxon>
        <taxon>Aspergillaceae</taxon>
        <taxon>Penicillium</taxon>
    </lineage>
</organism>
<dbReference type="InterPro" id="IPR029058">
    <property type="entry name" value="AB_hydrolase_fold"/>
</dbReference>
<dbReference type="GeneID" id="81366259"/>
<dbReference type="GO" id="GO:0016787">
    <property type="term" value="F:hydrolase activity"/>
    <property type="evidence" value="ECO:0007669"/>
    <property type="project" value="InterPro"/>
</dbReference>
<sequence>MSDCCIKGFQWDGEPKGHETNLAGNATYVTGSNRNVAILVIHDLFGWTFPNIRLLADSYAEEVDATVYVPDFFGSEVLPSEILSKGPSEWGSLDLPAFIARNTKDIREPEIIAFAKALREQHQSIGAIGFCFGGWAVFRLGAKTTTILSIASLLHTHLGSRRILAPEIDPVFTPELKEFSNRVIPSLGLDYDYQHFPGLEHAFAVRGNRTNKAEMKGLERAKNAAVYWFKLWLH</sequence>
<dbReference type="SUPFAM" id="SSF53474">
    <property type="entry name" value="alpha/beta-Hydrolases"/>
    <property type="match status" value="1"/>
</dbReference>
<dbReference type="EMBL" id="JAPZBU010000004">
    <property type="protein sequence ID" value="KAJ5408759.1"/>
    <property type="molecule type" value="Genomic_DNA"/>
</dbReference>
<reference evidence="2" key="1">
    <citation type="submission" date="2022-12" db="EMBL/GenBank/DDBJ databases">
        <authorList>
            <person name="Petersen C."/>
        </authorList>
    </citation>
    <scope>NUCLEOTIDE SEQUENCE</scope>
    <source>
        <strain evidence="2">IBT 29677</strain>
    </source>
</reference>
<dbReference type="OrthoDB" id="10019231at2759"/>
<dbReference type="Proteomes" id="UP001147747">
    <property type="component" value="Unassembled WGS sequence"/>
</dbReference>
<dbReference type="GO" id="GO:0017000">
    <property type="term" value="P:antibiotic biosynthetic process"/>
    <property type="evidence" value="ECO:0007669"/>
    <property type="project" value="UniProtKB-ARBA"/>
</dbReference>
<reference evidence="2" key="2">
    <citation type="journal article" date="2023" name="IMA Fungus">
        <title>Comparative genomic study of the Penicillium genus elucidates a diverse pangenome and 15 lateral gene transfer events.</title>
        <authorList>
            <person name="Petersen C."/>
            <person name="Sorensen T."/>
            <person name="Nielsen M.R."/>
            <person name="Sondergaard T.E."/>
            <person name="Sorensen J.L."/>
            <person name="Fitzpatrick D.A."/>
            <person name="Frisvad J.C."/>
            <person name="Nielsen K.L."/>
        </authorList>
    </citation>
    <scope>NUCLEOTIDE SEQUENCE</scope>
    <source>
        <strain evidence="2">IBT 29677</strain>
    </source>
</reference>
<evidence type="ECO:0000313" key="3">
    <source>
        <dbReference type="Proteomes" id="UP001147747"/>
    </source>
</evidence>
<dbReference type="RefSeq" id="XP_056493074.1">
    <property type="nucleotide sequence ID" value="XM_056627279.1"/>
</dbReference>
<evidence type="ECO:0000259" key="1">
    <source>
        <dbReference type="Pfam" id="PF01738"/>
    </source>
</evidence>
<dbReference type="PANTHER" id="PTHR17630">
    <property type="entry name" value="DIENELACTONE HYDROLASE"/>
    <property type="match status" value="1"/>
</dbReference>
<comment type="caution">
    <text evidence="2">The sequence shown here is derived from an EMBL/GenBank/DDBJ whole genome shotgun (WGS) entry which is preliminary data.</text>
</comment>
<gene>
    <name evidence="2" type="ORF">N7509_002642</name>
</gene>
<dbReference type="InterPro" id="IPR002925">
    <property type="entry name" value="Dienelactn_hydro"/>
</dbReference>
<dbReference type="PANTHER" id="PTHR17630:SF55">
    <property type="entry name" value="DIENELACTONE HYDROLASE FAMILY PROTEIN (AFU_ORTHOLOGUE AFUA_1G01900)"/>
    <property type="match status" value="1"/>
</dbReference>
<dbReference type="GO" id="GO:0072330">
    <property type="term" value="P:monocarboxylic acid biosynthetic process"/>
    <property type="evidence" value="ECO:0007669"/>
    <property type="project" value="UniProtKB-ARBA"/>
</dbReference>
<dbReference type="AlphaFoldDB" id="A0A9W9W9G8"/>
<accession>A0A9W9W9G8</accession>
<name>A0A9W9W9G8_9EURO</name>
<keyword evidence="3" id="KW-1185">Reference proteome</keyword>